<gene>
    <name evidence="2" type="ORF">B0H15DRAFT_392412</name>
</gene>
<protein>
    <submittedName>
        <fullName evidence="2">Uncharacterized protein</fullName>
    </submittedName>
</protein>
<dbReference type="EMBL" id="JARJCN010000038">
    <property type="protein sequence ID" value="KAJ7084363.1"/>
    <property type="molecule type" value="Genomic_DNA"/>
</dbReference>
<keyword evidence="3" id="KW-1185">Reference proteome</keyword>
<dbReference type="Proteomes" id="UP001222325">
    <property type="component" value="Unassembled WGS sequence"/>
</dbReference>
<sequence>MNRLRKLSIIRVFHKESPVQLVDTHASTKPVYRGKTPLTVSDIHSRFPVDFKSFKAPCDEMGAMCDPCPDDTEHEIDDIVNSFPAPPPFRPVITNAHPDGPRFYFPMEDLFIPPPPDKVLETIEERNRTRTYEDRVEQQGANITSNASDSRRPLYGNSDLNMSTGSLGARANFKDGRGVQCSAAHQAHSLRSVRVQACSVTSVPEHALRRADGQPKRLYAVPQSERTRLRSVPTRLPAMRLAAAKEEPYRAYPSTVQGRSKRPI</sequence>
<accession>A0AAD6TZ03</accession>
<evidence type="ECO:0000313" key="3">
    <source>
        <dbReference type="Proteomes" id="UP001222325"/>
    </source>
</evidence>
<feature type="region of interest" description="Disordered" evidence="1">
    <location>
        <begin position="129"/>
        <end position="154"/>
    </location>
</feature>
<name>A0AAD6TZ03_9AGAR</name>
<evidence type="ECO:0000313" key="2">
    <source>
        <dbReference type="EMBL" id="KAJ7084363.1"/>
    </source>
</evidence>
<evidence type="ECO:0000256" key="1">
    <source>
        <dbReference type="SAM" id="MobiDB-lite"/>
    </source>
</evidence>
<reference evidence="2" key="1">
    <citation type="submission" date="2023-03" db="EMBL/GenBank/DDBJ databases">
        <title>Massive genome expansion in bonnet fungi (Mycena s.s.) driven by repeated elements and novel gene families across ecological guilds.</title>
        <authorList>
            <consortium name="Lawrence Berkeley National Laboratory"/>
            <person name="Harder C.B."/>
            <person name="Miyauchi S."/>
            <person name="Viragh M."/>
            <person name="Kuo A."/>
            <person name="Thoen E."/>
            <person name="Andreopoulos B."/>
            <person name="Lu D."/>
            <person name="Skrede I."/>
            <person name="Drula E."/>
            <person name="Henrissat B."/>
            <person name="Morin E."/>
            <person name="Kohler A."/>
            <person name="Barry K."/>
            <person name="LaButti K."/>
            <person name="Morin E."/>
            <person name="Salamov A."/>
            <person name="Lipzen A."/>
            <person name="Mereny Z."/>
            <person name="Hegedus B."/>
            <person name="Baldrian P."/>
            <person name="Stursova M."/>
            <person name="Weitz H."/>
            <person name="Taylor A."/>
            <person name="Grigoriev I.V."/>
            <person name="Nagy L.G."/>
            <person name="Martin F."/>
            <person name="Kauserud H."/>
        </authorList>
    </citation>
    <scope>NUCLEOTIDE SEQUENCE</scope>
    <source>
        <strain evidence="2">CBHHK173m</strain>
    </source>
</reference>
<organism evidence="2 3">
    <name type="scientific">Mycena belliarum</name>
    <dbReference type="NCBI Taxonomy" id="1033014"/>
    <lineage>
        <taxon>Eukaryota</taxon>
        <taxon>Fungi</taxon>
        <taxon>Dikarya</taxon>
        <taxon>Basidiomycota</taxon>
        <taxon>Agaricomycotina</taxon>
        <taxon>Agaricomycetes</taxon>
        <taxon>Agaricomycetidae</taxon>
        <taxon>Agaricales</taxon>
        <taxon>Marasmiineae</taxon>
        <taxon>Mycenaceae</taxon>
        <taxon>Mycena</taxon>
    </lineage>
</organism>
<dbReference type="AlphaFoldDB" id="A0AAD6TZ03"/>
<proteinExistence type="predicted"/>
<feature type="compositionally biased region" description="Polar residues" evidence="1">
    <location>
        <begin position="139"/>
        <end position="148"/>
    </location>
</feature>
<comment type="caution">
    <text evidence="2">The sequence shown here is derived from an EMBL/GenBank/DDBJ whole genome shotgun (WGS) entry which is preliminary data.</text>
</comment>